<dbReference type="EC" id="1.4.3.-" evidence="6"/>
<feature type="binding site" evidence="5">
    <location>
        <begin position="34"/>
        <end position="35"/>
    </location>
    <ligand>
        <name>FAD</name>
        <dbReference type="ChEBI" id="CHEBI:57692"/>
    </ligand>
</feature>
<gene>
    <name evidence="8" type="ORF">JX265_008750</name>
</gene>
<dbReference type="Pfam" id="PF01593">
    <property type="entry name" value="Amino_oxidase"/>
    <property type="match status" value="1"/>
</dbReference>
<name>A0A9P9WHF4_9PEZI</name>
<evidence type="ECO:0000256" key="4">
    <source>
        <dbReference type="ARBA" id="ARBA00048448"/>
    </source>
</evidence>
<keyword evidence="6" id="KW-0285">Flavoprotein</keyword>
<comment type="catalytic activity">
    <reaction evidence="4">
        <text>a secondary aliphatic amine + O2 + H2O = a primary amine + an aldehyde + H2O2</text>
        <dbReference type="Rhea" id="RHEA:26414"/>
        <dbReference type="ChEBI" id="CHEBI:15377"/>
        <dbReference type="ChEBI" id="CHEBI:15379"/>
        <dbReference type="ChEBI" id="CHEBI:16240"/>
        <dbReference type="ChEBI" id="CHEBI:17478"/>
        <dbReference type="ChEBI" id="CHEBI:58855"/>
        <dbReference type="ChEBI" id="CHEBI:65296"/>
        <dbReference type="EC" id="1.4.3.4"/>
    </reaction>
</comment>
<evidence type="ECO:0000313" key="8">
    <source>
        <dbReference type="EMBL" id="KAI1863533.1"/>
    </source>
</evidence>
<accession>A0A9P9WHF4</accession>
<dbReference type="PANTHER" id="PTHR43563:SF14">
    <property type="entry name" value="AMINE OXIDASE"/>
    <property type="match status" value="1"/>
</dbReference>
<keyword evidence="9" id="KW-1185">Reference proteome</keyword>
<dbReference type="SUPFAM" id="SSF54373">
    <property type="entry name" value="FAD-linked reductases, C-terminal domain"/>
    <property type="match status" value="1"/>
</dbReference>
<feature type="binding site" evidence="5">
    <location>
        <position position="345"/>
    </location>
    <ligand>
        <name>substrate</name>
    </ligand>
</feature>
<evidence type="ECO:0000313" key="9">
    <source>
        <dbReference type="Proteomes" id="UP000829685"/>
    </source>
</evidence>
<feature type="binding site" evidence="5">
    <location>
        <position position="15"/>
    </location>
    <ligand>
        <name>FAD</name>
        <dbReference type="ChEBI" id="CHEBI:57692"/>
    </ligand>
</feature>
<dbReference type="PRINTS" id="PR00757">
    <property type="entry name" value="AMINEOXDASEF"/>
</dbReference>
<dbReference type="EMBL" id="JAFIMR010000025">
    <property type="protein sequence ID" value="KAI1863533.1"/>
    <property type="molecule type" value="Genomic_DNA"/>
</dbReference>
<reference evidence="8" key="1">
    <citation type="submission" date="2021-03" db="EMBL/GenBank/DDBJ databases">
        <title>Revisited historic fungal species revealed as producer of novel bioactive compounds through whole genome sequencing and comparative genomics.</title>
        <authorList>
            <person name="Vignolle G.A."/>
            <person name="Hochenegger N."/>
            <person name="Mach R.L."/>
            <person name="Mach-Aigner A.R."/>
            <person name="Javad Rahimi M."/>
            <person name="Salim K.A."/>
            <person name="Chan C.M."/>
            <person name="Lim L.B.L."/>
            <person name="Cai F."/>
            <person name="Druzhinina I.S."/>
            <person name="U'Ren J.M."/>
            <person name="Derntl C."/>
        </authorList>
    </citation>
    <scope>NUCLEOTIDE SEQUENCE</scope>
    <source>
        <strain evidence="8">TUCIM 5799</strain>
    </source>
</reference>
<dbReference type="PANTHER" id="PTHR43563">
    <property type="entry name" value="AMINE OXIDASE"/>
    <property type="match status" value="1"/>
</dbReference>
<organism evidence="8 9">
    <name type="scientific">Neoarthrinium moseri</name>
    <dbReference type="NCBI Taxonomy" id="1658444"/>
    <lineage>
        <taxon>Eukaryota</taxon>
        <taxon>Fungi</taxon>
        <taxon>Dikarya</taxon>
        <taxon>Ascomycota</taxon>
        <taxon>Pezizomycotina</taxon>
        <taxon>Sordariomycetes</taxon>
        <taxon>Xylariomycetidae</taxon>
        <taxon>Amphisphaeriales</taxon>
        <taxon>Apiosporaceae</taxon>
        <taxon>Neoarthrinium</taxon>
    </lineage>
</organism>
<dbReference type="AlphaFoldDB" id="A0A9P9WHF4"/>
<comment type="similarity">
    <text evidence="2 6">Belongs to the flavin monoamine oxidase family.</text>
</comment>
<dbReference type="InterPro" id="IPR050703">
    <property type="entry name" value="Flavin_MAO"/>
</dbReference>
<dbReference type="Gene3D" id="3.50.50.60">
    <property type="entry name" value="FAD/NAD(P)-binding domain"/>
    <property type="match status" value="1"/>
</dbReference>
<dbReference type="InterPro" id="IPR001613">
    <property type="entry name" value="Flavin_amine_oxidase"/>
</dbReference>
<protein>
    <recommendedName>
        <fullName evidence="6">Amine oxidase</fullName>
        <ecNumber evidence="6">1.4.3.-</ecNumber>
    </recommendedName>
</protein>
<dbReference type="OrthoDB" id="5046242at2759"/>
<sequence>MATSVDVLIIGAGLSGLQAALDVHDAGHSFTIIEARDRVGGKTYSVSRPDGKGLQEMGAAWTNDTNQSMYWSYCQKFGLTPVVQNIKGTVACEDTDGKCHHFNYGGLPNFAEAEVRNMIDIRDLIEATARDSETFRQPRRNELDQQTLEQWIIQAGAGPRAVQTVRLWTHGMLGQDPSDVSALAFLELARGGLGIANLRHDGKDGAQYLRLEEGTQAVAQGMAKLLPSGSIKLNCAANAVTAHDQGTKYTTRLVDGRTITSRRVIVSIPGPAYKNITFSPPLPPSRLIYTTAVRYGCYVKYICLFKTPFWRRSGACGLAQSFKGPLSHCRDTSVDSQSNYALTCFLVSRPGRQWYAKSSNEREAAILEQVSSLFGLAESAVRDEFIGSMMSPWMEDQWAGWGCPFAMAPPGIMGQRDDGQLITEPFGGMYFVGTELTNEWRGYMEGALRSGKRGAAQLLQDLRSESAKL</sequence>
<keyword evidence="3 6" id="KW-0560">Oxidoreductase</keyword>
<dbReference type="InterPro" id="IPR036188">
    <property type="entry name" value="FAD/NAD-bd_sf"/>
</dbReference>
<dbReference type="InterPro" id="IPR002937">
    <property type="entry name" value="Amino_oxidase"/>
</dbReference>
<dbReference type="Gene3D" id="1.10.405.10">
    <property type="entry name" value="Guanine Nucleotide Dissociation Inhibitor, domain 1"/>
    <property type="match status" value="1"/>
</dbReference>
<feature type="binding site" evidence="5">
    <location>
        <position position="435"/>
    </location>
    <ligand>
        <name>FAD</name>
        <dbReference type="ChEBI" id="CHEBI:57692"/>
    </ligand>
</feature>
<comment type="caution">
    <text evidence="8">The sequence shown here is derived from an EMBL/GenBank/DDBJ whole genome shotgun (WGS) entry which is preliminary data.</text>
</comment>
<dbReference type="SUPFAM" id="SSF51905">
    <property type="entry name" value="FAD/NAD(P)-binding domain"/>
    <property type="match status" value="1"/>
</dbReference>
<evidence type="ECO:0000256" key="5">
    <source>
        <dbReference type="PIRSR" id="PIRSR601613-1"/>
    </source>
</evidence>
<evidence type="ECO:0000256" key="6">
    <source>
        <dbReference type="RuleBase" id="RU362067"/>
    </source>
</evidence>
<dbReference type="Proteomes" id="UP000829685">
    <property type="component" value="Unassembled WGS sequence"/>
</dbReference>
<keyword evidence="6" id="KW-0274">FAD</keyword>
<dbReference type="GO" id="GO:0097621">
    <property type="term" value="F:monoamine oxidase activity"/>
    <property type="evidence" value="ECO:0007669"/>
    <property type="project" value="UniProtKB-EC"/>
</dbReference>
<evidence type="ECO:0000259" key="7">
    <source>
        <dbReference type="Pfam" id="PF01593"/>
    </source>
</evidence>
<comment type="cofactor">
    <cofactor evidence="1 6">
        <name>FAD</name>
        <dbReference type="ChEBI" id="CHEBI:57692"/>
    </cofactor>
</comment>
<proteinExistence type="inferred from homology"/>
<dbReference type="Gene3D" id="3.90.660.10">
    <property type="match status" value="1"/>
</dbReference>
<evidence type="ECO:0000256" key="2">
    <source>
        <dbReference type="ARBA" id="ARBA00005995"/>
    </source>
</evidence>
<feature type="domain" description="Amine oxidase" evidence="7">
    <location>
        <begin position="14"/>
        <end position="459"/>
    </location>
</feature>
<evidence type="ECO:0000256" key="1">
    <source>
        <dbReference type="ARBA" id="ARBA00001974"/>
    </source>
</evidence>
<evidence type="ECO:0000256" key="3">
    <source>
        <dbReference type="ARBA" id="ARBA00023002"/>
    </source>
</evidence>